<gene>
    <name evidence="1" type="ORF">DSL64_22005</name>
</gene>
<reference evidence="1 2" key="1">
    <citation type="submission" date="2018-07" db="EMBL/GenBank/DDBJ databases">
        <title>Dyadobacter roseus sp. nov., isolated from rose rhizosphere soil.</title>
        <authorList>
            <person name="Chen L."/>
        </authorList>
    </citation>
    <scope>NUCLEOTIDE SEQUENCE [LARGE SCALE GENOMIC DNA]</scope>
    <source>
        <strain evidence="1 2">RS19</strain>
    </source>
</reference>
<dbReference type="PROSITE" id="PS51257">
    <property type="entry name" value="PROKAR_LIPOPROTEIN"/>
    <property type="match status" value="1"/>
</dbReference>
<accession>A0A3D8Y5Y8</accession>
<dbReference type="AlphaFoldDB" id="A0A3D8Y5Y8"/>
<dbReference type="EMBL" id="QNUL01000023">
    <property type="protein sequence ID" value="REA58062.1"/>
    <property type="molecule type" value="Genomic_DNA"/>
</dbReference>
<sequence length="140" mass="15671">MRKLLIAALLLCTVLSCEPREIDTINIRQDWKVMSIKENGIVVFDAANVEGASRAYSRFTIDLTDANVVKMTNKGGVKLSGEWALSGNYKKLLFTNMTITATSQPNENYEFDIISSQGNRLLLQKSDSPKVLSEYILIHN</sequence>
<dbReference type="Proteomes" id="UP000256373">
    <property type="component" value="Unassembled WGS sequence"/>
</dbReference>
<keyword evidence="2" id="KW-1185">Reference proteome</keyword>
<name>A0A3D8Y5Y8_9BACT</name>
<proteinExistence type="predicted"/>
<evidence type="ECO:0000313" key="2">
    <source>
        <dbReference type="Proteomes" id="UP000256373"/>
    </source>
</evidence>
<protein>
    <recommendedName>
        <fullName evidence="3">Lipocalin-like domain-containing protein</fullName>
    </recommendedName>
</protein>
<dbReference type="RefSeq" id="WP_115833101.1">
    <property type="nucleotide sequence ID" value="NZ_QNUL01000023.1"/>
</dbReference>
<organism evidence="1 2">
    <name type="scientific">Dyadobacter luteus</name>
    <dbReference type="NCBI Taxonomy" id="2259619"/>
    <lineage>
        <taxon>Bacteria</taxon>
        <taxon>Pseudomonadati</taxon>
        <taxon>Bacteroidota</taxon>
        <taxon>Cytophagia</taxon>
        <taxon>Cytophagales</taxon>
        <taxon>Spirosomataceae</taxon>
        <taxon>Dyadobacter</taxon>
    </lineage>
</organism>
<comment type="caution">
    <text evidence="1">The sequence shown here is derived from an EMBL/GenBank/DDBJ whole genome shotgun (WGS) entry which is preliminary data.</text>
</comment>
<evidence type="ECO:0000313" key="1">
    <source>
        <dbReference type="EMBL" id="REA58062.1"/>
    </source>
</evidence>
<evidence type="ECO:0008006" key="3">
    <source>
        <dbReference type="Google" id="ProtNLM"/>
    </source>
</evidence>